<dbReference type="EMBL" id="BJCE01000014">
    <property type="protein sequence ID" value="GCL35638.1"/>
    <property type="molecule type" value="Genomic_DNA"/>
</dbReference>
<protein>
    <submittedName>
        <fullName evidence="2">Uncharacterized protein</fullName>
    </submittedName>
</protein>
<evidence type="ECO:0000313" key="3">
    <source>
        <dbReference type="Proteomes" id="UP000300142"/>
    </source>
</evidence>
<evidence type="ECO:0000256" key="1">
    <source>
        <dbReference type="SAM" id="Coils"/>
    </source>
</evidence>
<comment type="caution">
    <text evidence="2">The sequence shown here is derived from an EMBL/GenBank/DDBJ whole genome shotgun (WGS) entry which is preliminary data.</text>
</comment>
<dbReference type="AlphaFoldDB" id="A0A479ZWF5"/>
<organism evidence="2 3">
    <name type="scientific">Sphaerospermopsis reniformis</name>
    <dbReference type="NCBI Taxonomy" id="531300"/>
    <lineage>
        <taxon>Bacteria</taxon>
        <taxon>Bacillati</taxon>
        <taxon>Cyanobacteriota</taxon>
        <taxon>Cyanophyceae</taxon>
        <taxon>Nostocales</taxon>
        <taxon>Aphanizomenonaceae</taxon>
        <taxon>Sphaerospermopsis</taxon>
    </lineage>
</organism>
<reference evidence="3" key="1">
    <citation type="submission" date="2019-02" db="EMBL/GenBank/DDBJ databases">
        <title>Draft genome sequence of Sphaerospermopsis reniformis NIES-1949.</title>
        <authorList>
            <person name="Yamaguchi H."/>
            <person name="Suzuki S."/>
            <person name="Kawachi M."/>
        </authorList>
    </citation>
    <scope>NUCLEOTIDE SEQUENCE [LARGE SCALE GENOMIC DNA]</scope>
    <source>
        <strain evidence="3">NIES-1949</strain>
    </source>
</reference>
<sequence length="134" mass="15614">MGTGTNNAKLIYYHRISKVLLISNQELKVIMTTQAEIINQLKVLEALSKQGGYSDILASSLRKIIHQEREHIQQQIRELESDLQVFEQRYQLSSVEFYQQFKAGKLGDEVDFVEWSAFYQMWSDLQSRLALLQS</sequence>
<evidence type="ECO:0000313" key="2">
    <source>
        <dbReference type="EMBL" id="GCL35638.1"/>
    </source>
</evidence>
<accession>A0A479ZWF5</accession>
<name>A0A479ZWF5_9CYAN</name>
<dbReference type="RefSeq" id="WP_236103980.1">
    <property type="nucleotide sequence ID" value="NZ_BJCE01000014.1"/>
</dbReference>
<dbReference type="Proteomes" id="UP000300142">
    <property type="component" value="Unassembled WGS sequence"/>
</dbReference>
<gene>
    <name evidence="2" type="ORF">SR1949_07350</name>
</gene>
<keyword evidence="3" id="KW-1185">Reference proteome</keyword>
<feature type="coiled-coil region" evidence="1">
    <location>
        <begin position="62"/>
        <end position="96"/>
    </location>
</feature>
<keyword evidence="1" id="KW-0175">Coiled coil</keyword>
<proteinExistence type="predicted"/>